<dbReference type="AlphaFoldDB" id="A0A433C6V1"/>
<feature type="region of interest" description="Disordered" evidence="2">
    <location>
        <begin position="101"/>
        <end position="129"/>
    </location>
</feature>
<dbReference type="GO" id="GO:0006325">
    <property type="term" value="P:chromatin organization"/>
    <property type="evidence" value="ECO:0007669"/>
    <property type="project" value="TreeGrafter"/>
</dbReference>
<feature type="region of interest" description="Disordered" evidence="2">
    <location>
        <begin position="853"/>
        <end position="899"/>
    </location>
</feature>
<dbReference type="OrthoDB" id="5576775at2759"/>
<evidence type="ECO:0000313" key="5">
    <source>
        <dbReference type="EMBL" id="RUP34295.1"/>
    </source>
</evidence>
<feature type="compositionally biased region" description="Pro residues" evidence="2">
    <location>
        <begin position="1"/>
        <end position="24"/>
    </location>
</feature>
<comment type="caution">
    <text evidence="5">The sequence shown here is derived from an EMBL/GenBank/DDBJ whole genome shotgun (WGS) entry which is preliminary data.</text>
</comment>
<proteinExistence type="predicted"/>
<evidence type="ECO:0000259" key="4">
    <source>
        <dbReference type="Pfam" id="PF14075"/>
    </source>
</evidence>
<feature type="region of interest" description="Disordered" evidence="2">
    <location>
        <begin position="193"/>
        <end position="329"/>
    </location>
</feature>
<sequence length="899" mass="99419">MDPSSPPPLFRLPPPPSRVPPPLGLAPTSSQRLRERSVPVYIDFEKHGRIVNYRDLHEQALAEFTKSDLAGSPAPNCADSDGTADAPDSFFGKILEKAKQYAEGEDTTTPTKRRRGERDEYDTNDPFIDDSDMLVDDDYDMRKPKLDGWFAWRGPLEREAEAADAYVFHVFAEYKCTSVIECVITPEGVINSSDAVESSSSRTKKPSRNKLNGTAKENAKGRKSMTDPVSDSDPETGDDRELSKKKTKAGTKSLLSQVLSAGSSPKSKKKDAEKSKEKEKDKPKKSLDVLSPKKPPTLGTHKAKSNHNIDGEVKQKKSKTSSDASLSTSAATMTATPKIVLQPLPANVLEVLNELRVAAAQESFEVRSKFPQNLRPIVVRAAKLMLKSCVTIEDNFIAHLMDILGYNRFTMRMVHPGIRFHLALSRQRYIHHLSQKFVAKNAYPEVIEEREAELARLTESFRIQVNDAMAPQLEQYNERVSSIESSMVNASTGVVTPGGHTGDGIEPSPSGSEYAGDVRKELDTVLERGSLKDNVSSMFILILRSTGAKVRRFKWSDSLKKALFDMMQLETSVVAMKNEHSELAGDKEKLADLTVRKQTYQKLLSFWPEGWMTSTDLSRHFTTYRTKIDPSLTNKRRNVSAPTSPAHGPVGTITQHSPPMSTDHLSVTLPLVGSSFAKPPSTKKRAKVDGEAVLSDHLHDHSELMKRVKADEDTDHHHGSGPSKRIKKEKKEKSTVPKPRGFTKPRKPKDPSSPLSDNINSPGPHPSPPQLPPSLVEGQRLTWEEAEERRGARPVADQHPPDVEPHSLPLQPFVEIIAKHSLTTASNLVTLAELPPTPSLPSTSTYAVEERVVTNGGGSGSGRNRPWEDNVRGNGNVVEAYKPYPARPLDETSQEQKDD</sequence>
<dbReference type="Proteomes" id="UP000268093">
    <property type="component" value="Unassembled WGS sequence"/>
</dbReference>
<dbReference type="InterPro" id="IPR014840">
    <property type="entry name" value="HRD"/>
</dbReference>
<evidence type="ECO:0000256" key="2">
    <source>
        <dbReference type="SAM" id="MobiDB-lite"/>
    </source>
</evidence>
<feature type="region of interest" description="Disordered" evidence="2">
    <location>
        <begin position="710"/>
        <end position="807"/>
    </location>
</feature>
<feature type="compositionally biased region" description="Basic and acidic residues" evidence="2">
    <location>
        <begin position="888"/>
        <end position="899"/>
    </location>
</feature>
<evidence type="ECO:0000313" key="6">
    <source>
        <dbReference type="Proteomes" id="UP000268093"/>
    </source>
</evidence>
<keyword evidence="6" id="KW-1185">Reference proteome</keyword>
<gene>
    <name evidence="5" type="ORF">BC936DRAFT_138535</name>
</gene>
<feature type="compositionally biased region" description="Pro residues" evidence="2">
    <location>
        <begin position="763"/>
        <end position="772"/>
    </location>
</feature>
<dbReference type="PANTHER" id="PTHR21669:SF28">
    <property type="entry name" value="YEMANUCLEIN"/>
    <property type="match status" value="1"/>
</dbReference>
<feature type="compositionally biased region" description="Acidic residues" evidence="2">
    <location>
        <begin position="119"/>
        <end position="129"/>
    </location>
</feature>
<feature type="domain" description="Ubinuclein middle" evidence="4">
    <location>
        <begin position="551"/>
        <end position="619"/>
    </location>
</feature>
<evidence type="ECO:0000259" key="3">
    <source>
        <dbReference type="Pfam" id="PF08729"/>
    </source>
</evidence>
<evidence type="ECO:0000256" key="1">
    <source>
        <dbReference type="ARBA" id="ARBA00022553"/>
    </source>
</evidence>
<reference evidence="5 6" key="1">
    <citation type="journal article" date="2018" name="New Phytol.">
        <title>Phylogenomics of Endogonaceae and evolution of mycorrhizas within Mucoromycota.</title>
        <authorList>
            <person name="Chang Y."/>
            <person name="Desiro A."/>
            <person name="Na H."/>
            <person name="Sandor L."/>
            <person name="Lipzen A."/>
            <person name="Clum A."/>
            <person name="Barry K."/>
            <person name="Grigoriev I.V."/>
            <person name="Martin F.M."/>
            <person name="Stajich J.E."/>
            <person name="Smith M.E."/>
            <person name="Bonito G."/>
            <person name="Spatafora J.W."/>
        </authorList>
    </citation>
    <scope>NUCLEOTIDE SEQUENCE [LARGE SCALE GENOMIC DNA]</scope>
    <source>
        <strain evidence="5 6">GMNB39</strain>
    </source>
</reference>
<dbReference type="GO" id="GO:0005634">
    <property type="term" value="C:nucleus"/>
    <property type="evidence" value="ECO:0007669"/>
    <property type="project" value="TreeGrafter"/>
</dbReference>
<accession>A0A433C6V1</accession>
<evidence type="ECO:0008006" key="7">
    <source>
        <dbReference type="Google" id="ProtNLM"/>
    </source>
</evidence>
<protein>
    <recommendedName>
        <fullName evidence="7">Ubinuclein middle domain-containing protein</fullName>
    </recommendedName>
</protein>
<name>A0A433C6V1_9FUNG</name>
<dbReference type="Pfam" id="PF08729">
    <property type="entry name" value="HUN"/>
    <property type="match status" value="1"/>
</dbReference>
<dbReference type="Pfam" id="PF14075">
    <property type="entry name" value="UBN_AB"/>
    <property type="match status" value="2"/>
</dbReference>
<feature type="compositionally biased region" description="Polar residues" evidence="2">
    <location>
        <begin position="253"/>
        <end position="262"/>
    </location>
</feature>
<organism evidence="5 6">
    <name type="scientific">Jimgerdemannia flammicorona</name>
    <dbReference type="NCBI Taxonomy" id="994334"/>
    <lineage>
        <taxon>Eukaryota</taxon>
        <taxon>Fungi</taxon>
        <taxon>Fungi incertae sedis</taxon>
        <taxon>Mucoromycota</taxon>
        <taxon>Mucoromycotina</taxon>
        <taxon>Endogonomycetes</taxon>
        <taxon>Endogonales</taxon>
        <taxon>Endogonaceae</taxon>
        <taxon>Jimgerdemannia</taxon>
    </lineage>
</organism>
<dbReference type="InterPro" id="IPR026947">
    <property type="entry name" value="UBN_middle_dom"/>
</dbReference>
<dbReference type="PANTHER" id="PTHR21669">
    <property type="entry name" value="CAPZ-INTERACTING PROTEIN AND RELATED PROTEINS"/>
    <property type="match status" value="1"/>
</dbReference>
<feature type="compositionally biased region" description="Basic and acidic residues" evidence="2">
    <location>
        <begin position="270"/>
        <end position="287"/>
    </location>
</feature>
<keyword evidence="1" id="KW-0597">Phosphoprotein</keyword>
<feature type="region of interest" description="Disordered" evidence="2">
    <location>
        <begin position="1"/>
        <end position="34"/>
    </location>
</feature>
<dbReference type="EMBL" id="RBNI01013316">
    <property type="protein sequence ID" value="RUP34295.1"/>
    <property type="molecule type" value="Genomic_DNA"/>
</dbReference>
<feature type="domain" description="Ubinuclein middle" evidence="4">
    <location>
        <begin position="342"/>
        <end position="462"/>
    </location>
</feature>
<feature type="domain" description="Hpc2-related" evidence="3">
    <location>
        <begin position="115"/>
        <end position="157"/>
    </location>
</feature>